<comment type="pathway">
    <text evidence="3">Carbohydrate metabolism; tricarboxylic acid cycle; oxaloacetate from (S)-malate (quinone route): step 1/1.</text>
</comment>
<dbReference type="InterPro" id="IPR036188">
    <property type="entry name" value="FAD/NAD-bd_sf"/>
</dbReference>
<evidence type="ECO:0000256" key="2">
    <source>
        <dbReference type="ARBA" id="ARBA00001974"/>
    </source>
</evidence>
<evidence type="ECO:0000256" key="3">
    <source>
        <dbReference type="ARBA" id="ARBA00005012"/>
    </source>
</evidence>
<dbReference type="Gene3D" id="3.30.9.10">
    <property type="entry name" value="D-Amino Acid Oxidase, subunit A, domain 2"/>
    <property type="match status" value="1"/>
</dbReference>
<keyword evidence="6" id="KW-0285">Flavoprotein</keyword>
<dbReference type="PANTHER" id="PTHR43104">
    <property type="entry name" value="L-2-HYDROXYGLUTARATE DEHYDROGENASE, MITOCHONDRIAL"/>
    <property type="match status" value="1"/>
</dbReference>
<sequence length="448" mass="50386">MVAKEDIYDIVIVGAGVSGTALLYVLSHYTNVEKILLIEKNKDVALVNSDKKSNSQTLHFGDIETNYSLEKAKAVNRAASMVENYLLRYDRDCAIYSQYHKMVLAVGEEQVKTLKERIEIFKAVFPELRLIGRQEIEEIEPNVLIGRETQEEIAALFTPKGYAVDFHALSQSFLDRSVAQNATKKIDVLMEKKVSKIAKEGNLFCLQMGEKSVFARTVAVEAGAHSLLFAKSLGYGQHYALLCVAGSFYFAPEVLRGKVYAVQLKKLPFAAIHGDPEVHNCAKTRFGPTAKVIPLLERHNYATLGEYFQTAGLRFSAFLSFAKILSDPFFLRYIVKNFIYDLPWIGKQLFIQEVKKIVPSIQLKDLEFAKGYGGIRPQIVNLKTQKLEMGEAKIIGENILFNITPSPGASTCLQNAFEDTETLISYLGEDYQFNKQQFWEDLGILSLT</sequence>
<organism evidence="12 13">
    <name type="scientific">Lusitaniella coriacea LEGE 07157</name>
    <dbReference type="NCBI Taxonomy" id="945747"/>
    <lineage>
        <taxon>Bacteria</taxon>
        <taxon>Bacillati</taxon>
        <taxon>Cyanobacteriota</taxon>
        <taxon>Cyanophyceae</taxon>
        <taxon>Spirulinales</taxon>
        <taxon>Lusitaniellaceae</taxon>
        <taxon>Lusitaniella</taxon>
    </lineage>
</organism>
<evidence type="ECO:0000256" key="4">
    <source>
        <dbReference type="ARBA" id="ARBA00013026"/>
    </source>
</evidence>
<evidence type="ECO:0000256" key="6">
    <source>
        <dbReference type="ARBA" id="ARBA00022630"/>
    </source>
</evidence>
<evidence type="ECO:0000256" key="5">
    <source>
        <dbReference type="ARBA" id="ARBA00022532"/>
    </source>
</evidence>
<dbReference type="EMBL" id="JADEWZ010000006">
    <property type="protein sequence ID" value="MBE9115327.1"/>
    <property type="molecule type" value="Genomic_DNA"/>
</dbReference>
<keyword evidence="8" id="KW-0560">Oxidoreductase</keyword>
<dbReference type="UniPathway" id="UPA00223">
    <property type="reaction ID" value="UER01008"/>
</dbReference>
<keyword evidence="11" id="KW-0812">Transmembrane</keyword>
<proteinExistence type="predicted"/>
<evidence type="ECO:0000256" key="9">
    <source>
        <dbReference type="ARBA" id="ARBA00030660"/>
    </source>
</evidence>
<reference evidence="12" key="1">
    <citation type="submission" date="2020-10" db="EMBL/GenBank/DDBJ databases">
        <authorList>
            <person name="Castelo-Branco R."/>
            <person name="Eusebio N."/>
            <person name="Adriana R."/>
            <person name="Vieira A."/>
            <person name="Brugerolle De Fraissinette N."/>
            <person name="Rezende De Castro R."/>
            <person name="Schneider M.P."/>
            <person name="Vasconcelos V."/>
            <person name="Leao P.N."/>
        </authorList>
    </citation>
    <scope>NUCLEOTIDE SEQUENCE</scope>
    <source>
        <strain evidence="12">LEGE 07157</strain>
    </source>
</reference>
<accession>A0A8J7DT48</accession>
<evidence type="ECO:0000256" key="7">
    <source>
        <dbReference type="ARBA" id="ARBA00022827"/>
    </source>
</evidence>
<dbReference type="GO" id="GO:0005737">
    <property type="term" value="C:cytoplasm"/>
    <property type="evidence" value="ECO:0007669"/>
    <property type="project" value="TreeGrafter"/>
</dbReference>
<keyword evidence="11" id="KW-0472">Membrane</keyword>
<dbReference type="AlphaFoldDB" id="A0A8J7DT48"/>
<comment type="caution">
    <text evidence="12">The sequence shown here is derived from an EMBL/GenBank/DDBJ whole genome shotgun (WGS) entry which is preliminary data.</text>
</comment>
<name>A0A8J7DT48_9CYAN</name>
<protein>
    <recommendedName>
        <fullName evidence="4">malate dehydrogenase (quinone)</fullName>
        <ecNumber evidence="4">1.1.5.4</ecNumber>
    </recommendedName>
    <alternativeName>
        <fullName evidence="10">MQO</fullName>
    </alternativeName>
    <alternativeName>
        <fullName evidence="9">Malate dehydrogenase [quinone]</fullName>
    </alternativeName>
</protein>
<dbReference type="InterPro" id="IPR006231">
    <property type="entry name" value="MQO"/>
</dbReference>
<dbReference type="GO" id="GO:0008924">
    <property type="term" value="F:L-malate dehydrogenase (quinone) activity"/>
    <property type="evidence" value="ECO:0007669"/>
    <property type="project" value="UniProtKB-EC"/>
</dbReference>
<evidence type="ECO:0000256" key="11">
    <source>
        <dbReference type="SAM" id="Phobius"/>
    </source>
</evidence>
<dbReference type="GO" id="GO:0047545">
    <property type="term" value="F:(S)-2-hydroxyglutarate dehydrogenase activity"/>
    <property type="evidence" value="ECO:0007669"/>
    <property type="project" value="TreeGrafter"/>
</dbReference>
<keyword evidence="7" id="KW-0274">FAD</keyword>
<evidence type="ECO:0000313" key="13">
    <source>
        <dbReference type="Proteomes" id="UP000654482"/>
    </source>
</evidence>
<feature type="transmembrane region" description="Helical" evidence="11">
    <location>
        <begin position="7"/>
        <end position="26"/>
    </location>
</feature>
<comment type="catalytic activity">
    <reaction evidence="1">
        <text>(S)-malate + a quinone = a quinol + oxaloacetate</text>
        <dbReference type="Rhea" id="RHEA:46012"/>
        <dbReference type="ChEBI" id="CHEBI:15589"/>
        <dbReference type="ChEBI" id="CHEBI:16452"/>
        <dbReference type="ChEBI" id="CHEBI:24646"/>
        <dbReference type="ChEBI" id="CHEBI:132124"/>
        <dbReference type="EC" id="1.1.5.4"/>
    </reaction>
</comment>
<evidence type="ECO:0000256" key="8">
    <source>
        <dbReference type="ARBA" id="ARBA00023002"/>
    </source>
</evidence>
<dbReference type="SUPFAM" id="SSF51905">
    <property type="entry name" value="FAD/NAD(P)-binding domain"/>
    <property type="match status" value="1"/>
</dbReference>
<dbReference type="Gene3D" id="3.50.50.60">
    <property type="entry name" value="FAD/NAD(P)-binding domain"/>
    <property type="match status" value="1"/>
</dbReference>
<evidence type="ECO:0000313" key="12">
    <source>
        <dbReference type="EMBL" id="MBE9115327.1"/>
    </source>
</evidence>
<keyword evidence="13" id="KW-1185">Reference proteome</keyword>
<dbReference type="GO" id="GO:0006099">
    <property type="term" value="P:tricarboxylic acid cycle"/>
    <property type="evidence" value="ECO:0007669"/>
    <property type="project" value="UniProtKB-UniPathway"/>
</dbReference>
<dbReference type="EC" id="1.1.5.4" evidence="4"/>
<evidence type="ECO:0000256" key="10">
    <source>
        <dbReference type="ARBA" id="ARBA00031550"/>
    </source>
</evidence>
<dbReference type="Pfam" id="PF06039">
    <property type="entry name" value="Mqo"/>
    <property type="match status" value="1"/>
</dbReference>
<gene>
    <name evidence="12" type="ORF">IQ249_05380</name>
</gene>
<keyword evidence="5" id="KW-0816">Tricarboxylic acid cycle</keyword>
<comment type="cofactor">
    <cofactor evidence="2">
        <name>FAD</name>
        <dbReference type="ChEBI" id="CHEBI:57692"/>
    </cofactor>
</comment>
<dbReference type="PANTHER" id="PTHR43104:SF2">
    <property type="entry name" value="L-2-HYDROXYGLUTARATE DEHYDROGENASE, MITOCHONDRIAL"/>
    <property type="match status" value="1"/>
</dbReference>
<keyword evidence="11" id="KW-1133">Transmembrane helix</keyword>
<evidence type="ECO:0000256" key="1">
    <source>
        <dbReference type="ARBA" id="ARBA00001139"/>
    </source>
</evidence>
<dbReference type="Proteomes" id="UP000654482">
    <property type="component" value="Unassembled WGS sequence"/>
</dbReference>
<dbReference type="RefSeq" id="WP_194028420.1">
    <property type="nucleotide sequence ID" value="NZ_JADEWZ010000006.1"/>
</dbReference>